<organism evidence="2 3">
    <name type="scientific">Pleodorina starrii</name>
    <dbReference type="NCBI Taxonomy" id="330485"/>
    <lineage>
        <taxon>Eukaryota</taxon>
        <taxon>Viridiplantae</taxon>
        <taxon>Chlorophyta</taxon>
        <taxon>core chlorophytes</taxon>
        <taxon>Chlorophyceae</taxon>
        <taxon>CS clade</taxon>
        <taxon>Chlamydomonadales</taxon>
        <taxon>Volvocaceae</taxon>
        <taxon>Pleodorina</taxon>
    </lineage>
</organism>
<name>A0A9W6BIJ1_9CHLO</name>
<evidence type="ECO:0000313" key="3">
    <source>
        <dbReference type="Proteomes" id="UP001165080"/>
    </source>
</evidence>
<comment type="caution">
    <text evidence="2">The sequence shown here is derived from an EMBL/GenBank/DDBJ whole genome shotgun (WGS) entry which is preliminary data.</text>
</comment>
<dbReference type="NCBIfam" id="NF047558">
    <property type="entry name" value="TPR_END_plus"/>
    <property type="match status" value="1"/>
</dbReference>
<sequence>MGRGDRQSFGSGRGVRKQGGATSIGEPSPRQLADEADSLQQQGERRKGLEAAAKFEAAAAKYQQALEATVRQRQLHGLGLGPADAPGAGRGNVVTLEEAVDMRSSMAECHQLLAEALLAVSAARPDSELSAESERQAAATAAQHLTTALGHYACCHPAAVLTAAAPAAAAASGGVGGDAPPPVFAAAAAAAGAAAAAAAALPPDVAVNAGNCTAALAELLEEEAGRVAAGSAGAAAAWLPLYDITLRCYRAAAACYRSAVAREEDALTLSNLGDVLVQSGTCLYGVARAVRVADPQLAAAALQGSQAAPAATAAEGDADGAAAAAAAAAVIPTSPAEWAAAREAEAQSDFAAAILSYEAACSMSDSSQGDDLPGLLSNWGAGLLSLAGCMQDPSSRLPLLEQAASRLGQAAAFDRGDPAPLCSLGDTLAAAGEAAEALAEAAAAVGEASADAAAVRHWYGVATAHLRSALDRGYGAALTLRRDEPEALVGCGEAHLALSRIARRDAAAAAAAAGTGPAPDGGGGGGSASDAVAVVRHHAAAAVASLQAAVSRPERLGGWRQRCDVRYNLACALALAGREQESAQLLAALLSCGAVQPAELTQDVDLEPVRHLPWFQALLQT</sequence>
<evidence type="ECO:0000256" key="1">
    <source>
        <dbReference type="SAM" id="MobiDB-lite"/>
    </source>
</evidence>
<evidence type="ECO:0000313" key="2">
    <source>
        <dbReference type="EMBL" id="GLC52448.1"/>
    </source>
</evidence>
<keyword evidence="3" id="KW-1185">Reference proteome</keyword>
<dbReference type="EMBL" id="BRXU01000006">
    <property type="protein sequence ID" value="GLC52448.1"/>
    <property type="molecule type" value="Genomic_DNA"/>
</dbReference>
<accession>A0A9W6BIJ1</accession>
<protein>
    <submittedName>
        <fullName evidence="2">Uncharacterized protein</fullName>
    </submittedName>
</protein>
<dbReference type="Proteomes" id="UP001165080">
    <property type="component" value="Unassembled WGS sequence"/>
</dbReference>
<gene>
    <name evidence="2" type="primary">PLEST003289</name>
    <name evidence="2" type="ORF">PLESTB_000630200</name>
</gene>
<feature type="region of interest" description="Disordered" evidence="1">
    <location>
        <begin position="1"/>
        <end position="48"/>
    </location>
</feature>
<proteinExistence type="predicted"/>
<dbReference type="AlphaFoldDB" id="A0A9W6BIJ1"/>
<reference evidence="2 3" key="1">
    <citation type="journal article" date="2023" name="Commun. Biol.">
        <title>Reorganization of the ancestral sex-determining regions during the evolution of trioecy in Pleodorina starrii.</title>
        <authorList>
            <person name="Takahashi K."/>
            <person name="Suzuki S."/>
            <person name="Kawai-Toyooka H."/>
            <person name="Yamamoto K."/>
            <person name="Hamaji T."/>
            <person name="Ootsuki R."/>
            <person name="Yamaguchi H."/>
            <person name="Kawachi M."/>
            <person name="Higashiyama T."/>
            <person name="Nozaki H."/>
        </authorList>
    </citation>
    <scope>NUCLEOTIDE SEQUENCE [LARGE SCALE GENOMIC DNA]</scope>
    <source>
        <strain evidence="2 3">NIES-4479</strain>
    </source>
</reference>